<name>A0A9P4ICU9_9PEZI</name>
<dbReference type="InterPro" id="IPR036394">
    <property type="entry name" value="Ribosomal_uL22_sf"/>
</dbReference>
<dbReference type="EMBL" id="ML978125">
    <property type="protein sequence ID" value="KAF2099516.1"/>
    <property type="molecule type" value="Genomic_DNA"/>
</dbReference>
<dbReference type="PANTHER" id="PTHR13501">
    <property type="entry name" value="CHLOROPLAST 50S RIBOSOMAL PROTEIN L22-RELATED"/>
    <property type="match status" value="1"/>
</dbReference>
<evidence type="ECO:0000256" key="5">
    <source>
        <dbReference type="SAM" id="MobiDB-lite"/>
    </source>
</evidence>
<dbReference type="InterPro" id="IPR047867">
    <property type="entry name" value="Ribosomal_uL22_bac/org-type"/>
</dbReference>
<dbReference type="FunFam" id="3.90.470.10:FF:000017">
    <property type="entry name" value="54S ribosomal protein L22, mitochondrial"/>
    <property type="match status" value="1"/>
</dbReference>
<reference evidence="6" key="1">
    <citation type="journal article" date="2020" name="Stud. Mycol.">
        <title>101 Dothideomycetes genomes: a test case for predicting lifestyles and emergence of pathogens.</title>
        <authorList>
            <person name="Haridas S."/>
            <person name="Albert R."/>
            <person name="Binder M."/>
            <person name="Bloem J."/>
            <person name="Labutti K."/>
            <person name="Salamov A."/>
            <person name="Andreopoulos B."/>
            <person name="Baker S."/>
            <person name="Barry K."/>
            <person name="Bills G."/>
            <person name="Bluhm B."/>
            <person name="Cannon C."/>
            <person name="Castanera R."/>
            <person name="Culley D."/>
            <person name="Daum C."/>
            <person name="Ezra D."/>
            <person name="Gonzalez J."/>
            <person name="Henrissat B."/>
            <person name="Kuo A."/>
            <person name="Liang C."/>
            <person name="Lipzen A."/>
            <person name="Lutzoni F."/>
            <person name="Magnuson J."/>
            <person name="Mondo S."/>
            <person name="Nolan M."/>
            <person name="Ohm R."/>
            <person name="Pangilinan J."/>
            <person name="Park H.-J."/>
            <person name="Ramirez L."/>
            <person name="Alfaro M."/>
            <person name="Sun H."/>
            <person name="Tritt A."/>
            <person name="Yoshinaga Y."/>
            <person name="Zwiers L.-H."/>
            <person name="Turgeon B."/>
            <person name="Goodwin S."/>
            <person name="Spatafora J."/>
            <person name="Crous P."/>
            <person name="Grigoriev I."/>
        </authorList>
    </citation>
    <scope>NUCLEOTIDE SEQUENCE</scope>
    <source>
        <strain evidence="6">CBS 133067</strain>
    </source>
</reference>
<keyword evidence="2 4" id="KW-0689">Ribosomal protein</keyword>
<comment type="caution">
    <text evidence="6">The sequence shown here is derived from an EMBL/GenBank/DDBJ whole genome shotgun (WGS) entry which is preliminary data.</text>
</comment>
<proteinExistence type="inferred from homology"/>
<evidence type="ECO:0000256" key="3">
    <source>
        <dbReference type="ARBA" id="ARBA00023274"/>
    </source>
</evidence>
<feature type="region of interest" description="Disordered" evidence="5">
    <location>
        <begin position="1"/>
        <end position="64"/>
    </location>
</feature>
<keyword evidence="7" id="KW-1185">Reference proteome</keyword>
<protein>
    <submittedName>
        <fullName evidence="6">Ribosomal protein L22</fullName>
    </submittedName>
</protein>
<organism evidence="6 7">
    <name type="scientific">Rhizodiscina lignyota</name>
    <dbReference type="NCBI Taxonomy" id="1504668"/>
    <lineage>
        <taxon>Eukaryota</taxon>
        <taxon>Fungi</taxon>
        <taxon>Dikarya</taxon>
        <taxon>Ascomycota</taxon>
        <taxon>Pezizomycotina</taxon>
        <taxon>Dothideomycetes</taxon>
        <taxon>Pleosporomycetidae</taxon>
        <taxon>Aulographales</taxon>
        <taxon>Rhizodiscinaceae</taxon>
        <taxon>Rhizodiscina</taxon>
    </lineage>
</organism>
<keyword evidence="3 4" id="KW-0687">Ribonucleoprotein</keyword>
<evidence type="ECO:0000313" key="7">
    <source>
        <dbReference type="Proteomes" id="UP000799772"/>
    </source>
</evidence>
<evidence type="ECO:0000313" key="6">
    <source>
        <dbReference type="EMBL" id="KAF2099516.1"/>
    </source>
</evidence>
<feature type="region of interest" description="Disordered" evidence="5">
    <location>
        <begin position="296"/>
        <end position="329"/>
    </location>
</feature>
<dbReference type="AlphaFoldDB" id="A0A9P4ICU9"/>
<dbReference type="GO" id="GO:0006412">
    <property type="term" value="P:translation"/>
    <property type="evidence" value="ECO:0007669"/>
    <property type="project" value="InterPro"/>
</dbReference>
<sequence length="329" mass="37499">MNLQRIPRRLAVPAAPKASGCATAPRMLPFRPLNQHRNLSSSPVKQKQVGPPSGKDEVKPRNPLLEAYLKKKPTDNTAFGMPKRGDLAKGSVFDTDAAAQADSQLDKTDQKDRNARAMAMALDPDPEGRQLWERKMVMREIRRRGRLTKVQILKRTERESLSKSPFFKTSLKKLGALARQIAGKTVDEALVQMRFSKKKAAQHVRAHLEYARDVAMVRRGMGLGQKEEEGGPAEIQLKDGKRHKVPDKTKIYVDQAWVGRGEYVPELEFRARGRVNVLMKPYTSISVLLKEEATRVRQSEERKEKEDKRKPWLQLPDRNVSAQHQYPLW</sequence>
<dbReference type="SUPFAM" id="SSF54843">
    <property type="entry name" value="Ribosomal protein L22"/>
    <property type="match status" value="1"/>
</dbReference>
<evidence type="ECO:0000256" key="4">
    <source>
        <dbReference type="RuleBase" id="RU004005"/>
    </source>
</evidence>
<comment type="similarity">
    <text evidence="1 4">Belongs to the universal ribosomal protein uL22 family.</text>
</comment>
<feature type="compositionally biased region" description="Polar residues" evidence="5">
    <location>
        <begin position="35"/>
        <end position="45"/>
    </location>
</feature>
<gene>
    <name evidence="6" type="ORF">NA57DRAFT_75016</name>
</gene>
<dbReference type="Proteomes" id="UP000799772">
    <property type="component" value="Unassembled WGS sequence"/>
</dbReference>
<dbReference type="GO" id="GO:0015934">
    <property type="term" value="C:large ribosomal subunit"/>
    <property type="evidence" value="ECO:0007669"/>
    <property type="project" value="InterPro"/>
</dbReference>
<accession>A0A9P4ICU9</accession>
<evidence type="ECO:0000256" key="2">
    <source>
        <dbReference type="ARBA" id="ARBA00022980"/>
    </source>
</evidence>
<dbReference type="Pfam" id="PF00237">
    <property type="entry name" value="Ribosomal_L22"/>
    <property type="match status" value="2"/>
</dbReference>
<dbReference type="OrthoDB" id="416470at2759"/>
<dbReference type="Gene3D" id="3.90.470.10">
    <property type="entry name" value="Ribosomal protein L22/L17"/>
    <property type="match status" value="1"/>
</dbReference>
<dbReference type="InterPro" id="IPR001063">
    <property type="entry name" value="Ribosomal_uL22"/>
</dbReference>
<evidence type="ECO:0000256" key="1">
    <source>
        <dbReference type="ARBA" id="ARBA00009451"/>
    </source>
</evidence>
<feature type="compositionally biased region" description="Polar residues" evidence="5">
    <location>
        <begin position="320"/>
        <end position="329"/>
    </location>
</feature>
<dbReference type="PANTHER" id="PTHR13501:SF10">
    <property type="entry name" value="LARGE RIBOSOMAL SUBUNIT PROTEIN UL22M"/>
    <property type="match status" value="1"/>
</dbReference>
<dbReference type="GO" id="GO:0003735">
    <property type="term" value="F:structural constituent of ribosome"/>
    <property type="evidence" value="ECO:0007669"/>
    <property type="project" value="InterPro"/>
</dbReference>
<feature type="compositionally biased region" description="Basic and acidic residues" evidence="5">
    <location>
        <begin position="296"/>
        <end position="310"/>
    </location>
</feature>